<feature type="domain" description="Protein kinase" evidence="23">
    <location>
        <begin position="554"/>
        <end position="838"/>
    </location>
</feature>
<dbReference type="PANTHER" id="PTHR24416:SF634">
    <property type="entry name" value="DISCOIDIN DOMAIN-CONTAINING RECEPTOR TYROSINE KINASE B"/>
    <property type="match status" value="1"/>
</dbReference>
<dbReference type="InterPro" id="IPR008266">
    <property type="entry name" value="Tyr_kinase_AS"/>
</dbReference>
<feature type="binding site" evidence="18">
    <location>
        <position position="706"/>
    </location>
    <ligand>
        <name>ATP</name>
        <dbReference type="ChEBI" id="CHEBI:30616"/>
    </ligand>
</feature>
<dbReference type="GO" id="GO:0005886">
    <property type="term" value="C:plasma membrane"/>
    <property type="evidence" value="ECO:0007669"/>
    <property type="project" value="TreeGrafter"/>
</dbReference>
<dbReference type="InterPro" id="IPR013151">
    <property type="entry name" value="Immunoglobulin_dom"/>
</dbReference>
<dbReference type="SMART" id="SM00219">
    <property type="entry name" value="TyrKc"/>
    <property type="match status" value="1"/>
</dbReference>
<feature type="active site" description="Proton acceptor" evidence="17">
    <location>
        <position position="702"/>
    </location>
</feature>
<evidence type="ECO:0000256" key="22">
    <source>
        <dbReference type="SAM" id="SignalP"/>
    </source>
</evidence>
<keyword evidence="19" id="KW-0479">Metal-binding</keyword>
<feature type="region of interest" description="Disordered" evidence="20">
    <location>
        <begin position="373"/>
        <end position="437"/>
    </location>
</feature>
<evidence type="ECO:0000256" key="19">
    <source>
        <dbReference type="PIRSR" id="PIRSR000615-3"/>
    </source>
</evidence>
<dbReference type="PROSITE" id="PS00109">
    <property type="entry name" value="PROTEIN_KINASE_TYR"/>
    <property type="match status" value="1"/>
</dbReference>
<dbReference type="EMBL" id="CASHTH010003882">
    <property type="protein sequence ID" value="CAI8050672.1"/>
    <property type="molecule type" value="Genomic_DNA"/>
</dbReference>
<evidence type="ECO:0000256" key="15">
    <source>
        <dbReference type="ARBA" id="ARBA00023319"/>
    </source>
</evidence>
<keyword evidence="22" id="KW-0732">Signal</keyword>
<keyword evidence="6 18" id="KW-0547">Nucleotide-binding</keyword>
<name>A0AA35TMM3_GEOBA</name>
<feature type="compositionally biased region" description="Low complexity" evidence="20">
    <location>
        <begin position="260"/>
        <end position="287"/>
    </location>
</feature>
<keyword evidence="26" id="KW-1185">Reference proteome</keyword>
<evidence type="ECO:0000256" key="20">
    <source>
        <dbReference type="SAM" id="MobiDB-lite"/>
    </source>
</evidence>
<comment type="caution">
    <text evidence="25">The sequence shown here is derived from an EMBL/GenBank/DDBJ whole genome shotgun (WGS) entry which is preliminary data.</text>
</comment>
<dbReference type="PROSITE" id="PS50835">
    <property type="entry name" value="IG_LIKE"/>
    <property type="match status" value="2"/>
</dbReference>
<keyword evidence="7 25" id="KW-0418">Kinase</keyword>
<dbReference type="InterPro" id="IPR036179">
    <property type="entry name" value="Ig-like_dom_sf"/>
</dbReference>
<feature type="chain" id="PRO_5041239383" description="receptor protein-tyrosine kinase" evidence="22">
    <location>
        <begin position="24"/>
        <end position="845"/>
    </location>
</feature>
<keyword evidence="5 21" id="KW-0812">Transmembrane</keyword>
<organism evidence="25 26">
    <name type="scientific">Geodia barretti</name>
    <name type="common">Barrett's horny sponge</name>
    <dbReference type="NCBI Taxonomy" id="519541"/>
    <lineage>
        <taxon>Eukaryota</taxon>
        <taxon>Metazoa</taxon>
        <taxon>Porifera</taxon>
        <taxon>Demospongiae</taxon>
        <taxon>Heteroscleromorpha</taxon>
        <taxon>Tetractinellida</taxon>
        <taxon>Astrophorina</taxon>
        <taxon>Geodiidae</taxon>
        <taxon>Geodia</taxon>
    </lineage>
</organism>
<dbReference type="InterPro" id="IPR000719">
    <property type="entry name" value="Prot_kinase_dom"/>
</dbReference>
<keyword evidence="11" id="KW-0829">Tyrosine-protein kinase</keyword>
<dbReference type="PROSITE" id="PS50011">
    <property type="entry name" value="PROTEIN_KINASE_DOM"/>
    <property type="match status" value="1"/>
</dbReference>
<dbReference type="PRINTS" id="PR00109">
    <property type="entry name" value="TYRKINASE"/>
</dbReference>
<evidence type="ECO:0000256" key="8">
    <source>
        <dbReference type="ARBA" id="ARBA00022840"/>
    </source>
</evidence>
<dbReference type="SUPFAM" id="SSF56112">
    <property type="entry name" value="Protein kinase-like (PK-like)"/>
    <property type="match status" value="1"/>
</dbReference>
<dbReference type="Gene3D" id="3.30.200.20">
    <property type="entry name" value="Phosphorylase Kinase, domain 1"/>
    <property type="match status" value="1"/>
</dbReference>
<feature type="domain" description="Ig-like" evidence="24">
    <location>
        <begin position="29"/>
        <end position="122"/>
    </location>
</feature>
<reference evidence="25" key="1">
    <citation type="submission" date="2023-03" db="EMBL/GenBank/DDBJ databases">
        <authorList>
            <person name="Steffen K."/>
            <person name="Cardenas P."/>
        </authorList>
    </citation>
    <scope>NUCLEOTIDE SEQUENCE</scope>
</reference>
<keyword evidence="4" id="KW-0808">Transferase</keyword>
<dbReference type="SMART" id="SM00409">
    <property type="entry name" value="IG"/>
    <property type="match status" value="2"/>
</dbReference>
<dbReference type="InterPro" id="IPR003599">
    <property type="entry name" value="Ig_sub"/>
</dbReference>
<dbReference type="FunFam" id="1.10.510.10:FF:001512">
    <property type="entry name" value="Receptor tyrosine-protein kinase erbB-2"/>
    <property type="match status" value="1"/>
</dbReference>
<dbReference type="PIRSF" id="PIRSF000615">
    <property type="entry name" value="TyrPK_CSF1-R"/>
    <property type="match status" value="1"/>
</dbReference>
<dbReference type="InterPro" id="IPR013783">
    <property type="entry name" value="Ig-like_fold"/>
</dbReference>
<dbReference type="Gene3D" id="2.60.40.10">
    <property type="entry name" value="Immunoglobulins"/>
    <property type="match status" value="1"/>
</dbReference>
<feature type="signal peptide" evidence="22">
    <location>
        <begin position="1"/>
        <end position="23"/>
    </location>
</feature>
<keyword evidence="15" id="KW-0393">Immunoglobulin domain</keyword>
<dbReference type="Pfam" id="PF00047">
    <property type="entry name" value="ig"/>
    <property type="match status" value="1"/>
</dbReference>
<comment type="catalytic activity">
    <reaction evidence="16">
        <text>L-tyrosyl-[protein] + ATP = O-phospho-L-tyrosyl-[protein] + ADP + H(+)</text>
        <dbReference type="Rhea" id="RHEA:10596"/>
        <dbReference type="Rhea" id="RHEA-COMP:10136"/>
        <dbReference type="Rhea" id="RHEA-COMP:20101"/>
        <dbReference type="ChEBI" id="CHEBI:15378"/>
        <dbReference type="ChEBI" id="CHEBI:30616"/>
        <dbReference type="ChEBI" id="CHEBI:46858"/>
        <dbReference type="ChEBI" id="CHEBI:61978"/>
        <dbReference type="ChEBI" id="CHEBI:456216"/>
        <dbReference type="EC" id="2.7.10.1"/>
    </reaction>
</comment>
<evidence type="ECO:0000313" key="25">
    <source>
        <dbReference type="EMBL" id="CAI8050672.1"/>
    </source>
</evidence>
<evidence type="ECO:0000256" key="21">
    <source>
        <dbReference type="SAM" id="Phobius"/>
    </source>
</evidence>
<keyword evidence="12" id="KW-1015">Disulfide bond</keyword>
<evidence type="ECO:0000256" key="7">
    <source>
        <dbReference type="ARBA" id="ARBA00022777"/>
    </source>
</evidence>
<dbReference type="GO" id="GO:0043235">
    <property type="term" value="C:receptor complex"/>
    <property type="evidence" value="ECO:0007669"/>
    <property type="project" value="TreeGrafter"/>
</dbReference>
<dbReference type="GO" id="GO:0050793">
    <property type="term" value="P:regulation of developmental process"/>
    <property type="evidence" value="ECO:0007669"/>
    <property type="project" value="UniProtKB-ARBA"/>
</dbReference>
<evidence type="ECO:0000256" key="11">
    <source>
        <dbReference type="ARBA" id="ARBA00023137"/>
    </source>
</evidence>
<dbReference type="InterPro" id="IPR050122">
    <property type="entry name" value="RTK"/>
</dbReference>
<dbReference type="Pfam" id="PF07714">
    <property type="entry name" value="PK_Tyr_Ser-Thr"/>
    <property type="match status" value="1"/>
</dbReference>
<evidence type="ECO:0000256" key="1">
    <source>
        <dbReference type="ARBA" id="ARBA00004167"/>
    </source>
</evidence>
<dbReference type="InterPro" id="IPR011009">
    <property type="entry name" value="Kinase-like_dom_sf"/>
</dbReference>
<evidence type="ECO:0000256" key="9">
    <source>
        <dbReference type="ARBA" id="ARBA00022989"/>
    </source>
</evidence>
<dbReference type="Proteomes" id="UP001174909">
    <property type="component" value="Unassembled WGS sequence"/>
</dbReference>
<evidence type="ECO:0000256" key="14">
    <source>
        <dbReference type="ARBA" id="ARBA00023180"/>
    </source>
</evidence>
<evidence type="ECO:0000256" key="12">
    <source>
        <dbReference type="ARBA" id="ARBA00023157"/>
    </source>
</evidence>
<feature type="transmembrane region" description="Helical" evidence="21">
    <location>
        <begin position="294"/>
        <end position="319"/>
    </location>
</feature>
<feature type="binding site" evidence="19">
    <location>
        <position position="707"/>
    </location>
    <ligand>
        <name>Mg(2+)</name>
        <dbReference type="ChEBI" id="CHEBI:18420"/>
    </ligand>
</feature>
<evidence type="ECO:0000256" key="18">
    <source>
        <dbReference type="PIRSR" id="PIRSR000615-2"/>
    </source>
</evidence>
<dbReference type="GO" id="GO:0038062">
    <property type="term" value="F:protein tyrosine kinase collagen receptor activity"/>
    <property type="evidence" value="ECO:0007669"/>
    <property type="project" value="TreeGrafter"/>
</dbReference>
<dbReference type="GO" id="GO:0005518">
    <property type="term" value="F:collagen binding"/>
    <property type="evidence" value="ECO:0007669"/>
    <property type="project" value="TreeGrafter"/>
</dbReference>
<evidence type="ECO:0000256" key="2">
    <source>
        <dbReference type="ARBA" id="ARBA00004308"/>
    </source>
</evidence>
<dbReference type="InterPro" id="IPR001245">
    <property type="entry name" value="Ser-Thr/Tyr_kinase_cat_dom"/>
</dbReference>
<evidence type="ECO:0000256" key="3">
    <source>
        <dbReference type="ARBA" id="ARBA00011902"/>
    </source>
</evidence>
<dbReference type="InterPro" id="IPR020635">
    <property type="entry name" value="Tyr_kinase_cat_dom"/>
</dbReference>
<keyword evidence="8 18" id="KW-0067">ATP-binding</keyword>
<dbReference type="CDD" id="cd00096">
    <property type="entry name" value="Ig"/>
    <property type="match status" value="1"/>
</dbReference>
<sequence>MAGRMGIQCLAILFALLLSTGVANVTIQPFSRTQPMDPSSQPIFFAALRCDIFTNFELNITSWVESRWNITTGAEVQSPGSNDGKYDLTQGDSEVSDLETALVVQHLIYSDAGVYTCRARDNRNPSNRGPWVEAQVHLQLLVELASIETEISTFDNATGVSLSCEMSLYLRPDEDLQWFRDGQSITSGSGRHSITYTDGSGMGQFGGDAIGFSRISTLVISQPQTTDSGTYTCAIRNTQHSQGIELAVESSGPNPSTVQPTSRSNDRTSSSSSMTSPSPPTSTKAPASGIPLPIIIGAIAGVLGIIVIILIVIIIVVSFRRRAHSQTISGNGDTYAALNGGAYPIPSKMSVSPTPHNPPNRTNFEQDVEMGYDRPHHANTKDKVSPPPNTPAPDYECLDSTGGKYDPYYDNPEDIKPSRAPAIPTNPPPKKSKAGSTYDEVESFPLNSKTSTLDMRSVPSPAVVLSGSLHRQIEQKNPDFAYPSYQDGFDLSGEPDYDQIYSEPLDPTMLRSNIVEGIMMPEEAVPYSAIYDDPANPFSDVDVPEPFKVIKSNIIEIRKLGTGQFGQVILAKTKGVSLRDMSLSETDSDTSKSILVAIKKLKLDAESGLMKAFDKEVKFMSRLKHDNVVRLLAVCTGSESFIMMEYMENGDLNQFLQKQALMSDSISGLQENQVTPIILLYIGVQIASGMHYLASRRFVHRDLATRNCLVGKDFIVKISDFGMSRSLYESAYYRVQGTLVLPIRWMACETFYGKFSVKSDSWAFGVALWEIYTLGKVDPYEDMTDEEVIADAIRGPDRKILPRPTTCTQEVYEIMQRCWVNEPSMRADFGEIYSRLFMIYTRQAL</sequence>
<comment type="subcellular location">
    <subcellularLocation>
        <location evidence="2">Endomembrane system</location>
    </subcellularLocation>
    <subcellularLocation>
        <location evidence="1">Membrane</location>
        <topology evidence="1">Single-pass membrane protein</topology>
    </subcellularLocation>
</comment>
<dbReference type="GO" id="GO:0051897">
    <property type="term" value="P:positive regulation of phosphatidylinositol 3-kinase/protein kinase B signal transduction"/>
    <property type="evidence" value="ECO:0007669"/>
    <property type="project" value="TreeGrafter"/>
</dbReference>
<keyword evidence="10 21" id="KW-0472">Membrane</keyword>
<keyword evidence="19" id="KW-0460">Magnesium</keyword>
<dbReference type="InterPro" id="IPR007110">
    <property type="entry name" value="Ig-like_dom"/>
</dbReference>
<evidence type="ECO:0000256" key="10">
    <source>
        <dbReference type="ARBA" id="ARBA00023136"/>
    </source>
</evidence>
<dbReference type="PANTHER" id="PTHR24416">
    <property type="entry name" value="TYROSINE-PROTEIN KINASE RECEPTOR"/>
    <property type="match status" value="1"/>
</dbReference>
<evidence type="ECO:0000259" key="23">
    <source>
        <dbReference type="PROSITE" id="PS50011"/>
    </source>
</evidence>
<evidence type="ECO:0000259" key="24">
    <source>
        <dbReference type="PROSITE" id="PS50835"/>
    </source>
</evidence>
<dbReference type="GO" id="GO:0005524">
    <property type="term" value="F:ATP binding"/>
    <property type="evidence" value="ECO:0007669"/>
    <property type="project" value="UniProtKB-KW"/>
</dbReference>
<feature type="binding site" evidence="19">
    <location>
        <position position="720"/>
    </location>
    <ligand>
        <name>Mg(2+)</name>
        <dbReference type="ChEBI" id="CHEBI:18420"/>
    </ligand>
</feature>
<keyword evidence="13 25" id="KW-0675">Receptor</keyword>
<dbReference type="EC" id="2.7.10.1" evidence="3"/>
<dbReference type="Gene3D" id="1.10.510.10">
    <property type="entry name" value="Transferase(Phosphotransferase) domain 1"/>
    <property type="match status" value="1"/>
</dbReference>
<evidence type="ECO:0000256" key="5">
    <source>
        <dbReference type="ARBA" id="ARBA00022692"/>
    </source>
</evidence>
<feature type="compositionally biased region" description="Basic and acidic residues" evidence="20">
    <location>
        <begin position="373"/>
        <end position="384"/>
    </location>
</feature>
<protein>
    <recommendedName>
        <fullName evidence="3">receptor protein-tyrosine kinase</fullName>
        <ecNumber evidence="3">2.7.10.1</ecNumber>
    </recommendedName>
</protein>
<evidence type="ECO:0000256" key="4">
    <source>
        <dbReference type="ARBA" id="ARBA00022679"/>
    </source>
</evidence>
<dbReference type="SUPFAM" id="SSF48726">
    <property type="entry name" value="Immunoglobulin"/>
    <property type="match status" value="1"/>
</dbReference>
<dbReference type="GO" id="GO:0048468">
    <property type="term" value="P:cell development"/>
    <property type="evidence" value="ECO:0007669"/>
    <property type="project" value="UniProtKB-ARBA"/>
</dbReference>
<dbReference type="GO" id="GO:0046872">
    <property type="term" value="F:metal ion binding"/>
    <property type="evidence" value="ECO:0007669"/>
    <property type="project" value="UniProtKB-KW"/>
</dbReference>
<feature type="region of interest" description="Disordered" evidence="20">
    <location>
        <begin position="248"/>
        <end position="287"/>
    </location>
</feature>
<dbReference type="AlphaFoldDB" id="A0AA35TMM3"/>
<gene>
    <name evidence="25" type="ORF">GBAR_LOCUS27795</name>
</gene>
<evidence type="ECO:0000256" key="16">
    <source>
        <dbReference type="ARBA" id="ARBA00051243"/>
    </source>
</evidence>
<dbReference type="GO" id="GO:0012505">
    <property type="term" value="C:endomembrane system"/>
    <property type="evidence" value="ECO:0007669"/>
    <property type="project" value="UniProtKB-SubCell"/>
</dbReference>
<proteinExistence type="predicted"/>
<evidence type="ECO:0000256" key="13">
    <source>
        <dbReference type="ARBA" id="ARBA00023170"/>
    </source>
</evidence>
<accession>A0AA35TMM3</accession>
<evidence type="ECO:0000256" key="17">
    <source>
        <dbReference type="PIRSR" id="PIRSR000615-1"/>
    </source>
</evidence>
<feature type="domain" description="Ig-like" evidence="24">
    <location>
        <begin position="130"/>
        <end position="249"/>
    </location>
</feature>
<keyword evidence="14" id="KW-0325">Glycoprotein</keyword>
<evidence type="ECO:0000256" key="6">
    <source>
        <dbReference type="ARBA" id="ARBA00022741"/>
    </source>
</evidence>
<evidence type="ECO:0000313" key="26">
    <source>
        <dbReference type="Proteomes" id="UP001174909"/>
    </source>
</evidence>
<keyword evidence="9 21" id="KW-1133">Transmembrane helix</keyword>